<dbReference type="Pfam" id="PF07714">
    <property type="entry name" value="PK_Tyr_Ser-Thr"/>
    <property type="match status" value="1"/>
</dbReference>
<dbReference type="PANTHER" id="PTHR24416:SF483">
    <property type="entry name" value="HEPATOCYTE GROWTH FACTOR RECEPTOR"/>
    <property type="match status" value="1"/>
</dbReference>
<reference evidence="4 5" key="1">
    <citation type="submission" date="2019-09" db="EMBL/GenBank/DDBJ databases">
        <title>Bird 10,000 Genomes (B10K) Project - Family phase.</title>
        <authorList>
            <person name="Zhang G."/>
        </authorList>
    </citation>
    <scope>NUCLEOTIDE SEQUENCE [LARGE SCALE GENOMIC DNA]</scope>
    <source>
        <strain evidence="4">B10K-DU-001-23</strain>
        <tissue evidence="4">Muscle</tissue>
    </source>
</reference>
<accession>A0A7K9D9H8</accession>
<dbReference type="PANTHER" id="PTHR24416">
    <property type="entry name" value="TYROSINE-PROTEIN KINASE RECEPTOR"/>
    <property type="match status" value="1"/>
</dbReference>
<dbReference type="SUPFAM" id="SSF56112">
    <property type="entry name" value="Protein kinase-like (PK-like)"/>
    <property type="match status" value="1"/>
</dbReference>
<dbReference type="InterPro" id="IPR011009">
    <property type="entry name" value="Kinase-like_dom_sf"/>
</dbReference>
<dbReference type="GO" id="GO:0031016">
    <property type="term" value="P:pancreas development"/>
    <property type="evidence" value="ECO:0007669"/>
    <property type="project" value="TreeGrafter"/>
</dbReference>
<dbReference type="AlphaFoldDB" id="A0A7K9D9H8"/>
<dbReference type="GO" id="GO:0001889">
    <property type="term" value="P:liver development"/>
    <property type="evidence" value="ECO:0007669"/>
    <property type="project" value="TreeGrafter"/>
</dbReference>
<keyword evidence="5" id="KW-1185">Reference proteome</keyword>
<dbReference type="GO" id="GO:0005524">
    <property type="term" value="F:ATP binding"/>
    <property type="evidence" value="ECO:0007669"/>
    <property type="project" value="UniProtKB-KW"/>
</dbReference>
<gene>
    <name evidence="4" type="primary">Met_1</name>
    <name evidence="4" type="ORF">HEMCOM_R14943</name>
</gene>
<evidence type="ECO:0000313" key="5">
    <source>
        <dbReference type="Proteomes" id="UP000518305"/>
    </source>
</evidence>
<protein>
    <submittedName>
        <fullName evidence="4">MET factor</fullName>
    </submittedName>
</protein>
<evidence type="ECO:0000259" key="3">
    <source>
        <dbReference type="PROSITE" id="PS50011"/>
    </source>
</evidence>
<dbReference type="GO" id="GO:0009925">
    <property type="term" value="C:basal plasma membrane"/>
    <property type="evidence" value="ECO:0007669"/>
    <property type="project" value="TreeGrafter"/>
</dbReference>
<keyword evidence="2" id="KW-0067">ATP-binding</keyword>
<dbReference type="InterPro" id="IPR000719">
    <property type="entry name" value="Prot_kinase_dom"/>
</dbReference>
<dbReference type="PROSITE" id="PS50011">
    <property type="entry name" value="PROTEIN_KINASE_DOM"/>
    <property type="match status" value="1"/>
</dbReference>
<dbReference type="GO" id="GO:0043235">
    <property type="term" value="C:receptor complex"/>
    <property type="evidence" value="ECO:0007669"/>
    <property type="project" value="TreeGrafter"/>
</dbReference>
<evidence type="ECO:0000256" key="2">
    <source>
        <dbReference type="ARBA" id="ARBA00022840"/>
    </source>
</evidence>
<dbReference type="GO" id="GO:0030182">
    <property type="term" value="P:neuron differentiation"/>
    <property type="evidence" value="ECO:0007669"/>
    <property type="project" value="TreeGrafter"/>
</dbReference>
<keyword evidence="1" id="KW-0547">Nucleotide-binding</keyword>
<feature type="domain" description="Protein kinase" evidence="3">
    <location>
        <begin position="1"/>
        <end position="77"/>
    </location>
</feature>
<comment type="caution">
    <text evidence="4">The sequence shown here is derived from an EMBL/GenBank/DDBJ whole genome shotgun (WGS) entry which is preliminary data.</text>
</comment>
<dbReference type="InterPro" id="IPR050122">
    <property type="entry name" value="RTK"/>
</dbReference>
<dbReference type="InterPro" id="IPR001245">
    <property type="entry name" value="Ser-Thr/Tyr_kinase_cat_dom"/>
</dbReference>
<organism evidence="4 5">
    <name type="scientific">Hemiprocne comata</name>
    <dbReference type="NCBI Taxonomy" id="243314"/>
    <lineage>
        <taxon>Eukaryota</taxon>
        <taxon>Metazoa</taxon>
        <taxon>Chordata</taxon>
        <taxon>Craniata</taxon>
        <taxon>Vertebrata</taxon>
        <taxon>Euteleostomi</taxon>
        <taxon>Archelosauria</taxon>
        <taxon>Archosauria</taxon>
        <taxon>Dinosauria</taxon>
        <taxon>Saurischia</taxon>
        <taxon>Theropoda</taxon>
        <taxon>Coelurosauria</taxon>
        <taxon>Aves</taxon>
        <taxon>Neognathae</taxon>
        <taxon>Neoaves</taxon>
        <taxon>Strisores</taxon>
        <taxon>Apodiformes</taxon>
        <taxon>Apodidae</taxon>
        <taxon>Hemiprocninae</taxon>
        <taxon>Hemiprocne</taxon>
    </lineage>
</organism>
<name>A0A7K9D9H8_9AVES</name>
<sequence length="77" mass="9007">RLDEKFTVKVADFGLARDVYDKEYYSVHNKTGAKLPVKWMALESLQTQKFTTKSDVVMYKHYLYHLLISLILPEAPL</sequence>
<dbReference type="OrthoDB" id="3256376at2759"/>
<evidence type="ECO:0000256" key="1">
    <source>
        <dbReference type="ARBA" id="ARBA00022741"/>
    </source>
</evidence>
<dbReference type="GO" id="GO:0005008">
    <property type="term" value="F:hepatocyte growth factor receptor activity"/>
    <property type="evidence" value="ECO:0007669"/>
    <property type="project" value="TreeGrafter"/>
</dbReference>
<dbReference type="EMBL" id="VWZJ01007818">
    <property type="protein sequence ID" value="NXG61451.1"/>
    <property type="molecule type" value="Genomic_DNA"/>
</dbReference>
<evidence type="ECO:0000313" key="4">
    <source>
        <dbReference type="EMBL" id="NXG61451.1"/>
    </source>
</evidence>
<dbReference type="Proteomes" id="UP000518305">
    <property type="component" value="Unassembled WGS sequence"/>
</dbReference>
<feature type="non-terminal residue" evidence="4">
    <location>
        <position position="1"/>
    </location>
</feature>
<proteinExistence type="predicted"/>
<dbReference type="Gene3D" id="1.10.510.10">
    <property type="entry name" value="Transferase(Phosphotransferase) domain 1"/>
    <property type="match status" value="1"/>
</dbReference>
<feature type="non-terminal residue" evidence="4">
    <location>
        <position position="77"/>
    </location>
</feature>